<accession>A0A0A1YIN3</accession>
<proteinExistence type="predicted"/>
<evidence type="ECO:0000313" key="1">
    <source>
        <dbReference type="EMBL" id="KFX68901.1"/>
    </source>
</evidence>
<organism evidence="1 2">
    <name type="scientific">Pseudomonas taeanensis MS-3</name>
    <dbReference type="NCBI Taxonomy" id="1395571"/>
    <lineage>
        <taxon>Bacteria</taxon>
        <taxon>Pseudomonadati</taxon>
        <taxon>Pseudomonadota</taxon>
        <taxon>Gammaproteobacteria</taxon>
        <taxon>Pseudomonadales</taxon>
        <taxon>Pseudomonadaceae</taxon>
        <taxon>Pseudomonas</taxon>
    </lineage>
</organism>
<dbReference type="PANTHER" id="PTHR12526">
    <property type="entry name" value="GLYCOSYLTRANSFERASE"/>
    <property type="match status" value="1"/>
</dbReference>
<evidence type="ECO:0000313" key="2">
    <source>
        <dbReference type="Proteomes" id="UP000030063"/>
    </source>
</evidence>
<dbReference type="Proteomes" id="UP000030063">
    <property type="component" value="Unassembled WGS sequence"/>
</dbReference>
<dbReference type="SUPFAM" id="SSF53756">
    <property type="entry name" value="UDP-Glycosyltransferase/glycogen phosphorylase"/>
    <property type="match status" value="1"/>
</dbReference>
<dbReference type="AlphaFoldDB" id="A0A0A1YIN3"/>
<gene>
    <name evidence="1" type="ORF">TMS3_0115565</name>
</gene>
<keyword evidence="1" id="KW-0808">Transferase</keyword>
<keyword evidence="2" id="KW-1185">Reference proteome</keyword>
<reference evidence="1 2" key="1">
    <citation type="journal article" date="2014" name="Genome Announc.">
        <title>Draft Genome Sequence of Petroleum Oil-Degrading Marine Bacterium Pseudomonas taeanensis Strain MS-3, Isolated from a Crude Oil-Contaminated Seashore.</title>
        <authorList>
            <person name="Lee S.Y."/>
            <person name="Kim S.H."/>
            <person name="Lee D.G."/>
            <person name="Shin S."/>
            <person name="Yun S.H."/>
            <person name="Choi C.W."/>
            <person name="Chung Y.H."/>
            <person name="Choi J.S."/>
            <person name="Kahng H.Y."/>
            <person name="Kim S.I."/>
        </authorList>
    </citation>
    <scope>NUCLEOTIDE SEQUENCE [LARGE SCALE GENOMIC DNA]</scope>
    <source>
        <strain evidence="1 2">MS-3</strain>
    </source>
</reference>
<dbReference type="Pfam" id="PF13692">
    <property type="entry name" value="Glyco_trans_1_4"/>
    <property type="match status" value="1"/>
</dbReference>
<dbReference type="STRING" id="1395571.TMS3_0115565"/>
<dbReference type="RefSeq" id="WP_025166132.1">
    <property type="nucleotide sequence ID" value="NZ_AWSQ01000004.1"/>
</dbReference>
<dbReference type="CDD" id="cd03801">
    <property type="entry name" value="GT4_PimA-like"/>
    <property type="match status" value="1"/>
</dbReference>
<comment type="caution">
    <text evidence="1">The sequence shown here is derived from an EMBL/GenBank/DDBJ whole genome shotgun (WGS) entry which is preliminary data.</text>
</comment>
<sequence>MQKVLVIGYVWPEPRSSAAGSRMIELLELFCAQGWQVSFACAAALSEHRADLRELGVPEVSIALNCDSFDAYVAELQPDLVLFDRFFTEEQFAWRVERACPTALRVLDTSDQHSLREARQQLLKSAQQACASEAEKHQLTAVQASPEQLFAAMATSDSAQREIAAIYRSDLTLMISEFEMQLLQGQFGVPAALLHHCALMLIPPATACLEFEQRAHFISIGNFRHAPNWDAVLWLKHALWPLIRQRLPQAQLHVYGAYPPPKATALHNTRQGFHVLGWVDDAHRVMSQARVCLAPLRFGAGIKGKLADAMACGTPSVTTAIGSEGMCGELPWGGAVVEDPQTFADASVRLYQDRERWLLAQQRGSAILARRFQRGALGEALIARLQQLDAEREVHRQQNFVGAMLRHHQHKSTQYMSQWIAAKNRATRS</sequence>
<dbReference type="PANTHER" id="PTHR12526:SF584">
    <property type="entry name" value="GLYCOSYLTRANSFERASE"/>
    <property type="match status" value="1"/>
</dbReference>
<protein>
    <submittedName>
        <fullName evidence="1">Glycosyltransferase</fullName>
    </submittedName>
</protein>
<dbReference type="Gene3D" id="3.40.50.2000">
    <property type="entry name" value="Glycogen Phosphorylase B"/>
    <property type="match status" value="1"/>
</dbReference>
<dbReference type="OrthoDB" id="9807209at2"/>
<dbReference type="eggNOG" id="COG0438">
    <property type="taxonomic scope" value="Bacteria"/>
</dbReference>
<dbReference type="EMBL" id="AWSQ01000004">
    <property type="protein sequence ID" value="KFX68901.1"/>
    <property type="molecule type" value="Genomic_DNA"/>
</dbReference>
<dbReference type="GO" id="GO:0016740">
    <property type="term" value="F:transferase activity"/>
    <property type="evidence" value="ECO:0007669"/>
    <property type="project" value="UniProtKB-KW"/>
</dbReference>
<name>A0A0A1YIN3_9PSED</name>